<name>A0A2M9B9J5_9BACT</name>
<dbReference type="PROSITE" id="PS50164">
    <property type="entry name" value="GIY_YIG"/>
    <property type="match status" value="1"/>
</dbReference>
<dbReference type="InterPro" id="IPR035901">
    <property type="entry name" value="GIY-YIG_endonuc_sf"/>
</dbReference>
<dbReference type="SUPFAM" id="SSF82771">
    <property type="entry name" value="GIY-YIG endonuclease"/>
    <property type="match status" value="1"/>
</dbReference>
<evidence type="ECO:0000313" key="2">
    <source>
        <dbReference type="EMBL" id="PJJ54610.1"/>
    </source>
</evidence>
<protein>
    <submittedName>
        <fullName evidence="2">GIY-YIG catalytic domain-containing protein</fullName>
    </submittedName>
</protein>
<dbReference type="OrthoDB" id="1354677at2"/>
<feature type="domain" description="GIY-YIG" evidence="1">
    <location>
        <begin position="41"/>
        <end position="158"/>
    </location>
</feature>
<organism evidence="2 3">
    <name type="scientific">Hymenobacter chitinivorans DSM 11115</name>
    <dbReference type="NCBI Taxonomy" id="1121954"/>
    <lineage>
        <taxon>Bacteria</taxon>
        <taxon>Pseudomonadati</taxon>
        <taxon>Bacteroidota</taxon>
        <taxon>Cytophagia</taxon>
        <taxon>Cytophagales</taxon>
        <taxon>Hymenobacteraceae</taxon>
        <taxon>Hymenobacter</taxon>
    </lineage>
</organism>
<reference evidence="2 3" key="1">
    <citation type="submission" date="2017-11" db="EMBL/GenBank/DDBJ databases">
        <title>Genomic Encyclopedia of Archaeal and Bacterial Type Strains, Phase II (KMG-II): From Individual Species to Whole Genera.</title>
        <authorList>
            <person name="Goeker M."/>
        </authorList>
    </citation>
    <scope>NUCLEOTIDE SEQUENCE [LARGE SCALE GENOMIC DNA]</scope>
    <source>
        <strain evidence="2 3">DSM 11115</strain>
    </source>
</reference>
<keyword evidence="3" id="KW-1185">Reference proteome</keyword>
<dbReference type="CDD" id="cd00719">
    <property type="entry name" value="GIY-YIG_SF"/>
    <property type="match status" value="1"/>
</dbReference>
<gene>
    <name evidence="2" type="ORF">CLV45_2951</name>
</gene>
<dbReference type="InterPro" id="IPR000305">
    <property type="entry name" value="GIY-YIG_endonuc"/>
</dbReference>
<proteinExistence type="predicted"/>
<dbReference type="Pfam" id="PF01541">
    <property type="entry name" value="GIY-YIG"/>
    <property type="match status" value="1"/>
</dbReference>
<dbReference type="EMBL" id="PGFA01000002">
    <property type="protein sequence ID" value="PJJ54610.1"/>
    <property type="molecule type" value="Genomic_DNA"/>
</dbReference>
<dbReference type="RefSeq" id="WP_100337235.1">
    <property type="nucleotide sequence ID" value="NZ_PGFA01000002.1"/>
</dbReference>
<evidence type="ECO:0000259" key="1">
    <source>
        <dbReference type="PROSITE" id="PS50164"/>
    </source>
</evidence>
<accession>A0A2M9B9J5</accession>
<dbReference type="AlphaFoldDB" id="A0A2M9B9J5"/>
<evidence type="ECO:0000313" key="3">
    <source>
        <dbReference type="Proteomes" id="UP000228535"/>
    </source>
</evidence>
<sequence>MPASPQQTFAEHTAQLPALLATLEACFPITRTELAKNIPRGTPGIYAFYHDDQPVYVGRTRDLRRRLSEHGRASSSHYSASFAFLRARRVAEAAGHAAGLVGLSRQALARHRVFGPLFVAEKSTVAGMTVRWVVVPDAVTQALLEVYAALELNTLFNSFETS</sequence>
<dbReference type="Proteomes" id="UP000228535">
    <property type="component" value="Unassembled WGS sequence"/>
</dbReference>
<comment type="caution">
    <text evidence="2">The sequence shown here is derived from an EMBL/GenBank/DDBJ whole genome shotgun (WGS) entry which is preliminary data.</text>
</comment>
<dbReference type="Gene3D" id="3.40.1440.10">
    <property type="entry name" value="GIY-YIG endonuclease"/>
    <property type="match status" value="1"/>
</dbReference>